<feature type="region of interest" description="Disordered" evidence="13">
    <location>
        <begin position="289"/>
        <end position="320"/>
    </location>
</feature>
<dbReference type="InterPro" id="IPR032675">
    <property type="entry name" value="LRR_dom_sf"/>
</dbReference>
<evidence type="ECO:0000256" key="2">
    <source>
        <dbReference type="ARBA" id="ARBA00004300"/>
    </source>
</evidence>
<dbReference type="Pfam" id="PF13516">
    <property type="entry name" value="LRR_6"/>
    <property type="match status" value="1"/>
</dbReference>
<evidence type="ECO:0000256" key="1">
    <source>
        <dbReference type="ARBA" id="ARBA00003843"/>
    </source>
</evidence>
<dbReference type="PANTHER" id="PTHR45973">
    <property type="entry name" value="PROTEIN PHOSPHATASE 1 REGULATORY SUBUNIT SDS22-RELATED"/>
    <property type="match status" value="1"/>
</dbReference>
<evidence type="ECO:0000313" key="15">
    <source>
        <dbReference type="Proteomes" id="UP001152759"/>
    </source>
</evidence>
<comment type="subcellular location">
    <subcellularLocation>
        <location evidence="2">Cytoplasm</location>
        <location evidence="2">Cytoskeleton</location>
        <location evidence="2">Microtubule organizing center</location>
        <location evidence="2">Centrosome</location>
    </subcellularLocation>
</comment>
<evidence type="ECO:0000256" key="11">
    <source>
        <dbReference type="ARBA" id="ARBA00076677"/>
    </source>
</evidence>
<evidence type="ECO:0000256" key="9">
    <source>
        <dbReference type="ARBA" id="ARBA00058656"/>
    </source>
</evidence>
<evidence type="ECO:0000256" key="12">
    <source>
        <dbReference type="SAM" id="Coils"/>
    </source>
</evidence>
<organism evidence="14 15">
    <name type="scientific">Bemisia tabaci</name>
    <name type="common">Sweetpotato whitefly</name>
    <name type="synonym">Aleurodes tabaci</name>
    <dbReference type="NCBI Taxonomy" id="7038"/>
    <lineage>
        <taxon>Eukaryota</taxon>
        <taxon>Metazoa</taxon>
        <taxon>Ecdysozoa</taxon>
        <taxon>Arthropoda</taxon>
        <taxon>Hexapoda</taxon>
        <taxon>Insecta</taxon>
        <taxon>Pterygota</taxon>
        <taxon>Neoptera</taxon>
        <taxon>Paraneoptera</taxon>
        <taxon>Hemiptera</taxon>
        <taxon>Sternorrhyncha</taxon>
        <taxon>Aleyrodoidea</taxon>
        <taxon>Aleyrodidae</taxon>
        <taxon>Aleyrodinae</taxon>
        <taxon>Bemisia</taxon>
    </lineage>
</organism>
<dbReference type="FunFam" id="3.80.10.10:FF:000165">
    <property type="entry name" value="Centrosomal protein of 97 kDa"/>
    <property type="match status" value="1"/>
</dbReference>
<dbReference type="AlphaFoldDB" id="A0A9P0G4P4"/>
<dbReference type="GO" id="GO:0030030">
    <property type="term" value="P:cell projection organization"/>
    <property type="evidence" value="ECO:0007669"/>
    <property type="project" value="UniProtKB-KW"/>
</dbReference>
<gene>
    <name evidence="14" type="ORF">BEMITA_LOCUS5704</name>
</gene>
<keyword evidence="7" id="KW-0206">Cytoskeleton</keyword>
<feature type="compositionally biased region" description="Low complexity" evidence="13">
    <location>
        <begin position="451"/>
        <end position="460"/>
    </location>
</feature>
<evidence type="ECO:0000313" key="14">
    <source>
        <dbReference type="EMBL" id="CAH0768601.1"/>
    </source>
</evidence>
<dbReference type="InterPro" id="IPR001611">
    <property type="entry name" value="Leu-rich_rpt"/>
</dbReference>
<evidence type="ECO:0000256" key="10">
    <source>
        <dbReference type="ARBA" id="ARBA00068862"/>
    </source>
</evidence>
<dbReference type="SMART" id="SM00369">
    <property type="entry name" value="LRR_TYP"/>
    <property type="match status" value="3"/>
</dbReference>
<comment type="function">
    <text evidence="9">Acts as a key negative regulator of ciliogenesis in collaboration with CCP110 by capping the mother centriole thereby preventing cilia formation. Required for recruitment of CCP110 to the centrosome.</text>
</comment>
<feature type="compositionally biased region" description="Polar residues" evidence="13">
    <location>
        <begin position="690"/>
        <end position="708"/>
    </location>
</feature>
<dbReference type="Proteomes" id="UP001152759">
    <property type="component" value="Chromosome 3"/>
</dbReference>
<evidence type="ECO:0000256" key="6">
    <source>
        <dbReference type="ARBA" id="ARBA00022794"/>
    </source>
</evidence>
<dbReference type="InterPro" id="IPR050576">
    <property type="entry name" value="Cilia_flagella_integrity"/>
</dbReference>
<feature type="region of interest" description="Disordered" evidence="13">
    <location>
        <begin position="685"/>
        <end position="708"/>
    </location>
</feature>
<evidence type="ECO:0000256" key="5">
    <source>
        <dbReference type="ARBA" id="ARBA00022737"/>
    </source>
</evidence>
<evidence type="ECO:0000256" key="8">
    <source>
        <dbReference type="ARBA" id="ARBA00024433"/>
    </source>
</evidence>
<evidence type="ECO:0000256" key="13">
    <source>
        <dbReference type="SAM" id="MobiDB-lite"/>
    </source>
</evidence>
<dbReference type="PROSITE" id="PS51450">
    <property type="entry name" value="LRR"/>
    <property type="match status" value="3"/>
</dbReference>
<dbReference type="SUPFAM" id="SSF52058">
    <property type="entry name" value="L domain-like"/>
    <property type="match status" value="1"/>
</dbReference>
<sequence length="708" mass="79060">MSDPSVLNLSCKSLKKIPPPESRKAQVFVLDLHKNELPRLDNLEYYVDVRELNASHNEVLRMSPVLKLKNLVKLDLSHNNILNIEGLKDLIRLQYLNLSSNHIKAIEHLHNNRQLEYLNLSENNIAHISNISHLTKLKELHLEKNRITNLRHCELYLPSSITALTLAHNDILDLNEVSHLAQLDHLSAFSIAENPCVMKSHNQVDFDYRSFVINWCLSLTGIDGTPVNDLERLKAEWLYSQGRGRQYHIGEHTALVQYLCETCPSASQKLVTEQDRKLRLILLKAQQHQQQLKQEQPAPRNKKVNKSRPPSTDFLMTRSLDPSLLTSSTMQVSGSEDILACFKEAENNLSRSINCPNTSMSPLPCPGAPTPKTAGPLPAATTLLPVPESLNSPLVATPPVLPPSLLRVKKLSEHSNSNGSKIEQESVADEASEKCDVSTTSDVSSEKLTSRRSSWSKSNSLAEASSGMNHNKLSLIRSKALEKKDKKHNQDADSAATCIQKMWRGYQTRMLDKRVANVYQQIQNMRMHQYIKKLSDDMEATRAALNNEHRLQVLQMQAMNALWKKITSLEPGTQLKSDEPTSAKQGNVEELAETCTKLNAQVQQLQEAMQEVLRCVSPSVSSNATSTQTDIVAVHTPAEEAKFPYQKAAPSVRPSTLPLLSKELSSYANSVVGDVLKRTIEQGTEAGEEITSSSLESKSIGNPQNVHR</sequence>
<keyword evidence="15" id="KW-1185">Reference proteome</keyword>
<dbReference type="Pfam" id="PF00612">
    <property type="entry name" value="IQ"/>
    <property type="match status" value="1"/>
</dbReference>
<dbReference type="SMART" id="SM00365">
    <property type="entry name" value="LRR_SD22"/>
    <property type="match status" value="4"/>
</dbReference>
<dbReference type="GO" id="GO:1902018">
    <property type="term" value="P:negative regulation of cilium assembly"/>
    <property type="evidence" value="ECO:0007669"/>
    <property type="project" value="TreeGrafter"/>
</dbReference>
<dbReference type="InterPro" id="IPR000048">
    <property type="entry name" value="IQ_motif_EF-hand-BS"/>
</dbReference>
<dbReference type="Pfam" id="PF14580">
    <property type="entry name" value="LRR_9"/>
    <property type="match status" value="1"/>
</dbReference>
<keyword evidence="5" id="KW-0677">Repeat</keyword>
<reference evidence="14" key="1">
    <citation type="submission" date="2021-12" db="EMBL/GenBank/DDBJ databases">
        <authorList>
            <person name="King R."/>
        </authorList>
    </citation>
    <scope>NUCLEOTIDE SEQUENCE</scope>
</reference>
<dbReference type="InterPro" id="IPR003591">
    <property type="entry name" value="Leu-rich_rpt_typical-subtyp"/>
</dbReference>
<evidence type="ECO:0000256" key="4">
    <source>
        <dbReference type="ARBA" id="ARBA00022614"/>
    </source>
</evidence>
<dbReference type="Gene3D" id="1.20.5.190">
    <property type="match status" value="1"/>
</dbReference>
<accession>A0A9P0G4P4</accession>
<feature type="coiled-coil region" evidence="12">
    <location>
        <begin position="588"/>
        <end position="615"/>
    </location>
</feature>
<proteinExistence type="predicted"/>
<dbReference type="Gene3D" id="3.80.10.10">
    <property type="entry name" value="Ribonuclease Inhibitor"/>
    <property type="match status" value="2"/>
</dbReference>
<keyword evidence="6" id="KW-0970">Cilium biogenesis/degradation</keyword>
<keyword evidence="4" id="KW-0433">Leucine-rich repeat</keyword>
<evidence type="ECO:0000256" key="7">
    <source>
        <dbReference type="ARBA" id="ARBA00023212"/>
    </source>
</evidence>
<dbReference type="EMBL" id="OU963864">
    <property type="protein sequence ID" value="CAH0768601.1"/>
    <property type="molecule type" value="Genomic_DNA"/>
</dbReference>
<dbReference type="PANTHER" id="PTHR45973:SF2">
    <property type="entry name" value="CENTROSOMAL PROTEIN OF 97 KDA"/>
    <property type="match status" value="1"/>
</dbReference>
<name>A0A9P0G4P4_BEMTA</name>
<evidence type="ECO:0000256" key="3">
    <source>
        <dbReference type="ARBA" id="ARBA00022490"/>
    </source>
</evidence>
<comment type="function">
    <text evidence="1">Cilium-specific protein required for cilia structures.</text>
</comment>
<dbReference type="GO" id="GO:0005813">
    <property type="term" value="C:centrosome"/>
    <property type="evidence" value="ECO:0007669"/>
    <property type="project" value="UniProtKB-SubCell"/>
</dbReference>
<keyword evidence="3" id="KW-0963">Cytoplasm</keyword>
<feature type="region of interest" description="Disordered" evidence="13">
    <location>
        <begin position="411"/>
        <end position="469"/>
    </location>
</feature>
<dbReference type="CDD" id="cd23767">
    <property type="entry name" value="IQCD"/>
    <property type="match status" value="1"/>
</dbReference>
<dbReference type="KEGG" id="btab:109031027"/>
<protein>
    <recommendedName>
        <fullName evidence="10">Centrosomal protein of 97 kDa</fullName>
    </recommendedName>
    <alternativeName>
        <fullName evidence="8">Dynein axonemal assembly factor 1 homolog</fullName>
    </alternativeName>
    <alternativeName>
        <fullName evidence="11">Leucine-rich repeat and IQ domain-containing protein 2</fullName>
    </alternativeName>
</protein>
<dbReference type="PROSITE" id="PS50096">
    <property type="entry name" value="IQ"/>
    <property type="match status" value="1"/>
</dbReference>
<keyword evidence="12" id="KW-0175">Coiled coil</keyword>